<dbReference type="OrthoDB" id="5620843at2"/>
<feature type="coiled-coil region" evidence="1">
    <location>
        <begin position="252"/>
        <end position="326"/>
    </location>
</feature>
<dbReference type="EMBL" id="SMFQ01000005">
    <property type="protein sequence ID" value="TCJ82921.1"/>
    <property type="molecule type" value="Genomic_DNA"/>
</dbReference>
<dbReference type="AlphaFoldDB" id="A0A4R1EY35"/>
<evidence type="ECO:0000313" key="5">
    <source>
        <dbReference type="EMBL" id="TCJ82921.1"/>
    </source>
</evidence>
<keyword evidence="1" id="KW-0175">Coiled coil</keyword>
<evidence type="ECO:0000256" key="4">
    <source>
        <dbReference type="SAM" id="SignalP"/>
    </source>
</evidence>
<feature type="transmembrane region" description="Helical" evidence="3">
    <location>
        <begin position="59"/>
        <end position="81"/>
    </location>
</feature>
<feature type="chain" id="PRO_5020182904" evidence="4">
    <location>
        <begin position="24"/>
        <end position="482"/>
    </location>
</feature>
<gene>
    <name evidence="5" type="ORF">EV695_3659</name>
</gene>
<protein>
    <submittedName>
        <fullName evidence="5">Uncharacterized protein</fullName>
    </submittedName>
</protein>
<feature type="region of interest" description="Disordered" evidence="2">
    <location>
        <begin position="463"/>
        <end position="482"/>
    </location>
</feature>
<sequence>MKKSAIQSLACLAIIFMVFNASAVGLQEYLQNTEATTEAVTQSPSLASVNEATTQLTHIIELVVAGIVAAALIISVLVLFLGRWLAKKEKKIIKEIRIEAEQDKENITSAATTIREQEKESTKLVHEIRSQATEISTQREENLQYTQSIASTSEKVKAQEKELLEVTDHVSNRMDDIQSYWDDQLKSTVEIIGQVQERLDKNLITVDNDLGKIHHQKKLSQELLQDFLNKHNEQSTALDSNSEISDQVNSNLKQTLKESQKLIDTLLKYQKEAEKSLKNYNDKLNTFEEQAYEQFDTSFQVADLARQELNANIDESRKHVETMRRHEQQSHGISAQTMKHLESLDYSKIVKISNTLDSTQNMFDDIHNKVEETRYMLDELKEIESDIKKTANKVEHAIAIKEQQSLPQDVELESLESKVDSDISEDAGEFISEELLSVEAPQSPLKETKDNTTIEIAKYKMASEDDQPTPLSFFRNIKQQEK</sequence>
<feature type="coiled-coil region" evidence="1">
    <location>
        <begin position="86"/>
        <end position="120"/>
    </location>
</feature>
<keyword evidence="4" id="KW-0732">Signal</keyword>
<proteinExistence type="predicted"/>
<keyword evidence="3" id="KW-0472">Membrane</keyword>
<dbReference type="RefSeq" id="WP_131907418.1">
    <property type="nucleotide sequence ID" value="NZ_BAAAFU010000007.1"/>
</dbReference>
<keyword evidence="3" id="KW-0812">Transmembrane</keyword>
<evidence type="ECO:0000256" key="2">
    <source>
        <dbReference type="SAM" id="MobiDB-lite"/>
    </source>
</evidence>
<evidence type="ECO:0000256" key="1">
    <source>
        <dbReference type="SAM" id="Coils"/>
    </source>
</evidence>
<evidence type="ECO:0000313" key="6">
    <source>
        <dbReference type="Proteomes" id="UP000294887"/>
    </source>
</evidence>
<comment type="caution">
    <text evidence="5">The sequence shown here is derived from an EMBL/GenBank/DDBJ whole genome shotgun (WGS) entry which is preliminary data.</text>
</comment>
<organism evidence="5 6">
    <name type="scientific">Cocleimonas flava</name>
    <dbReference type="NCBI Taxonomy" id="634765"/>
    <lineage>
        <taxon>Bacteria</taxon>
        <taxon>Pseudomonadati</taxon>
        <taxon>Pseudomonadota</taxon>
        <taxon>Gammaproteobacteria</taxon>
        <taxon>Thiotrichales</taxon>
        <taxon>Thiotrichaceae</taxon>
        <taxon>Cocleimonas</taxon>
    </lineage>
</organism>
<feature type="signal peptide" evidence="4">
    <location>
        <begin position="1"/>
        <end position="23"/>
    </location>
</feature>
<accession>A0A4R1EY35</accession>
<reference evidence="5 6" key="1">
    <citation type="submission" date="2019-03" db="EMBL/GenBank/DDBJ databases">
        <title>Genomic Encyclopedia of Type Strains, Phase IV (KMG-IV): sequencing the most valuable type-strain genomes for metagenomic binning, comparative biology and taxonomic classification.</title>
        <authorList>
            <person name="Goeker M."/>
        </authorList>
    </citation>
    <scope>NUCLEOTIDE SEQUENCE [LARGE SCALE GENOMIC DNA]</scope>
    <source>
        <strain evidence="5 6">DSM 24830</strain>
    </source>
</reference>
<dbReference type="Proteomes" id="UP000294887">
    <property type="component" value="Unassembled WGS sequence"/>
</dbReference>
<keyword evidence="3" id="KW-1133">Transmembrane helix</keyword>
<keyword evidence="6" id="KW-1185">Reference proteome</keyword>
<name>A0A4R1EY35_9GAMM</name>
<evidence type="ECO:0000256" key="3">
    <source>
        <dbReference type="SAM" id="Phobius"/>
    </source>
</evidence>